<feature type="domain" description="Thioredoxin" evidence="2">
    <location>
        <begin position="14"/>
        <end position="154"/>
    </location>
</feature>
<reference evidence="3 4" key="1">
    <citation type="submission" date="2017-12" db="EMBL/GenBank/DDBJ databases">
        <title>Genome sequence of the active heterotrophic nitrifier-denitrifier, Cupriavidus pauculus UM1.</title>
        <authorList>
            <person name="Putonti C."/>
            <person name="Castignetti D."/>
        </authorList>
    </citation>
    <scope>NUCLEOTIDE SEQUENCE [LARGE SCALE GENOMIC DNA]</scope>
    <source>
        <strain evidence="3 4">UM1</strain>
    </source>
</reference>
<evidence type="ECO:0000256" key="1">
    <source>
        <dbReference type="SAM" id="SignalP"/>
    </source>
</evidence>
<dbReference type="SUPFAM" id="SSF52833">
    <property type="entry name" value="Thioredoxin-like"/>
    <property type="match status" value="1"/>
</dbReference>
<dbReference type="InterPro" id="IPR036249">
    <property type="entry name" value="Thioredoxin-like_sf"/>
</dbReference>
<proteinExistence type="predicted"/>
<dbReference type="PROSITE" id="PS51352">
    <property type="entry name" value="THIOREDOXIN_2"/>
    <property type="match status" value="1"/>
</dbReference>
<dbReference type="Proteomes" id="UP000234341">
    <property type="component" value="Unassembled WGS sequence"/>
</dbReference>
<dbReference type="AlphaFoldDB" id="A0A2N5CIT7"/>
<dbReference type="STRING" id="82633.GCA_000974605_00753"/>
<dbReference type="Pfam" id="PF13098">
    <property type="entry name" value="Thioredoxin_2"/>
    <property type="match status" value="1"/>
</dbReference>
<comment type="caution">
    <text evidence="3">The sequence shown here is derived from an EMBL/GenBank/DDBJ whole genome shotgun (WGS) entry which is preliminary data.</text>
</comment>
<name>A0A2N5CIT7_9BURK</name>
<keyword evidence="1" id="KW-0732">Signal</keyword>
<accession>A0A2N5CIT7</accession>
<evidence type="ECO:0000259" key="2">
    <source>
        <dbReference type="PROSITE" id="PS51352"/>
    </source>
</evidence>
<dbReference type="Gene3D" id="3.40.30.10">
    <property type="entry name" value="Glutaredoxin"/>
    <property type="match status" value="1"/>
</dbReference>
<dbReference type="InterPro" id="IPR012336">
    <property type="entry name" value="Thioredoxin-like_fold"/>
</dbReference>
<feature type="signal peptide" evidence="1">
    <location>
        <begin position="1"/>
        <end position="27"/>
    </location>
</feature>
<organism evidence="3 4">
    <name type="scientific">Cupriavidus pauculus</name>
    <dbReference type="NCBI Taxonomy" id="82633"/>
    <lineage>
        <taxon>Bacteria</taxon>
        <taxon>Pseudomonadati</taxon>
        <taxon>Pseudomonadota</taxon>
        <taxon>Betaproteobacteria</taxon>
        <taxon>Burkholderiales</taxon>
        <taxon>Burkholderiaceae</taxon>
        <taxon>Cupriavidus</taxon>
    </lineage>
</organism>
<evidence type="ECO:0000313" key="3">
    <source>
        <dbReference type="EMBL" id="PLQ02154.1"/>
    </source>
</evidence>
<dbReference type="OrthoDB" id="8561208at2"/>
<feature type="chain" id="PRO_5014730087" evidence="1">
    <location>
        <begin position="28"/>
        <end position="164"/>
    </location>
</feature>
<dbReference type="InterPro" id="IPR013766">
    <property type="entry name" value="Thioredoxin_domain"/>
</dbReference>
<protein>
    <submittedName>
        <fullName evidence="3">Thioredoxin</fullName>
    </submittedName>
</protein>
<sequence>MPFRSLPRLAAPWLASLAVLASFSAVAATAHLPPVTDIGAQSAAAAKQGEPLVVLVSLPGCTYCETVRRNYLGPQVAAGDIAAREIDMTADTPIRDVDGTMTTAKRWAQAHNISVAPTVLFLDPHGRNLAKPLRGMQPDFYGAYLEQAIDEARAKVAARSGTPQ</sequence>
<evidence type="ECO:0000313" key="4">
    <source>
        <dbReference type="Proteomes" id="UP000234341"/>
    </source>
</evidence>
<dbReference type="EMBL" id="PJRP01000001">
    <property type="protein sequence ID" value="PLQ02154.1"/>
    <property type="molecule type" value="Genomic_DNA"/>
</dbReference>
<dbReference type="RefSeq" id="WP_101679945.1">
    <property type="nucleotide sequence ID" value="NZ_PJRP01000001.1"/>
</dbReference>
<gene>
    <name evidence="3" type="ORF">CYJ10_02295</name>
</gene>